<keyword evidence="3 4" id="KW-0732">Signal</keyword>
<dbReference type="InterPro" id="IPR050682">
    <property type="entry name" value="ModA/WtpA"/>
</dbReference>
<evidence type="ECO:0000256" key="1">
    <source>
        <dbReference type="ARBA" id="ARBA00009175"/>
    </source>
</evidence>
<evidence type="ECO:0000313" key="6">
    <source>
        <dbReference type="Proteomes" id="UP000316416"/>
    </source>
</evidence>
<dbReference type="InterPro" id="IPR005950">
    <property type="entry name" value="ModA"/>
</dbReference>
<feature type="chain" id="PRO_5046995168" evidence="4">
    <location>
        <begin position="19"/>
        <end position="263"/>
    </location>
</feature>
<dbReference type="NCBIfam" id="NF002917">
    <property type="entry name" value="PRK03537.1-3"/>
    <property type="match status" value="1"/>
</dbReference>
<dbReference type="Pfam" id="PF13531">
    <property type="entry name" value="SBP_bac_11"/>
    <property type="match status" value="1"/>
</dbReference>
<keyword evidence="2" id="KW-0479">Metal-binding</keyword>
<name>A0ABX6VAK8_9GAMM</name>
<feature type="signal peptide" evidence="4">
    <location>
        <begin position="1"/>
        <end position="18"/>
    </location>
</feature>
<protein>
    <submittedName>
        <fullName evidence="5">Molybdate ABC transporter substrate-binding protein</fullName>
    </submittedName>
</protein>
<gene>
    <name evidence="5" type="ORF">FM038_021700</name>
</gene>
<dbReference type="SUPFAM" id="SSF53850">
    <property type="entry name" value="Periplasmic binding protein-like II"/>
    <property type="match status" value="1"/>
</dbReference>
<evidence type="ECO:0000256" key="2">
    <source>
        <dbReference type="ARBA" id="ARBA00022723"/>
    </source>
</evidence>
<sequence>MKKWIAVAVLSLPLMAHSTPIEFRAAGSLKTAMAELLNEYQQVDKDVIHADFAPSGLLRKRIEAGEKVDVYASANMKHPQSLQSVGKSGPVVMFARNKLCAIAQAEVEVTSDTLLDTMLNVSVNVGISTPKADPAGDYAWALFSKADKVEPGATAKLEQKALKLTGGDDTAQAPAGKNPYAWVMDNKRADIFLTYCTNAVLAQKELPELQIIQIPEALSVGANYGLTIIQDAHTDSANLAMFILSKQGQQILKSYGFDAPLIP</sequence>
<evidence type="ECO:0000313" key="5">
    <source>
        <dbReference type="EMBL" id="QPG59700.1"/>
    </source>
</evidence>
<keyword evidence="6" id="KW-1185">Reference proteome</keyword>
<dbReference type="PANTHER" id="PTHR30632">
    <property type="entry name" value="MOLYBDATE-BINDING PERIPLASMIC PROTEIN"/>
    <property type="match status" value="1"/>
</dbReference>
<evidence type="ECO:0000256" key="3">
    <source>
        <dbReference type="ARBA" id="ARBA00022729"/>
    </source>
</evidence>
<dbReference type="PANTHER" id="PTHR30632:SF0">
    <property type="entry name" value="SULFATE-BINDING PROTEIN"/>
    <property type="match status" value="1"/>
</dbReference>
<reference evidence="5" key="1">
    <citation type="submission" date="2021-07" db="EMBL/GenBank/DDBJ databases">
        <title>Shewanella sp. YLB-07 whole genome sequence.</title>
        <authorList>
            <person name="Yu L."/>
        </authorList>
    </citation>
    <scope>NUCLEOTIDE SEQUENCE</scope>
    <source>
        <strain evidence="5">YLB-08</strain>
    </source>
</reference>
<evidence type="ECO:0000256" key="4">
    <source>
        <dbReference type="SAM" id="SignalP"/>
    </source>
</evidence>
<accession>A0ABX6VAK8</accession>
<dbReference type="RefSeq" id="WP_142873868.1">
    <property type="nucleotide sequence ID" value="NZ_CP045503.2"/>
</dbReference>
<dbReference type="NCBIfam" id="TIGR01256">
    <property type="entry name" value="modA"/>
    <property type="match status" value="1"/>
</dbReference>
<comment type="similarity">
    <text evidence="1">Belongs to the bacterial solute-binding protein ModA family.</text>
</comment>
<dbReference type="Gene3D" id="3.40.190.10">
    <property type="entry name" value="Periplasmic binding protein-like II"/>
    <property type="match status" value="2"/>
</dbReference>
<dbReference type="Proteomes" id="UP000316416">
    <property type="component" value="Chromosome"/>
</dbReference>
<dbReference type="EMBL" id="CP045503">
    <property type="protein sequence ID" value="QPG59700.1"/>
    <property type="molecule type" value="Genomic_DNA"/>
</dbReference>
<organism evidence="5 6">
    <name type="scientific">Shewanella eurypsychrophilus</name>
    <dbReference type="NCBI Taxonomy" id="2593656"/>
    <lineage>
        <taxon>Bacteria</taxon>
        <taxon>Pseudomonadati</taxon>
        <taxon>Pseudomonadota</taxon>
        <taxon>Gammaproteobacteria</taxon>
        <taxon>Alteromonadales</taxon>
        <taxon>Shewanellaceae</taxon>
        <taxon>Shewanella</taxon>
    </lineage>
</organism>
<proteinExistence type="inferred from homology"/>